<dbReference type="Proteomes" id="UP001156641">
    <property type="component" value="Unassembled WGS sequence"/>
</dbReference>
<evidence type="ECO:0000313" key="2">
    <source>
        <dbReference type="EMBL" id="GLR68183.1"/>
    </source>
</evidence>
<gene>
    <name evidence="2" type="ORF">GCM10010909_28640</name>
</gene>
<keyword evidence="1" id="KW-0472">Membrane</keyword>
<organism evidence="2 3">
    <name type="scientific">Acidocella aquatica</name>
    <dbReference type="NCBI Taxonomy" id="1922313"/>
    <lineage>
        <taxon>Bacteria</taxon>
        <taxon>Pseudomonadati</taxon>
        <taxon>Pseudomonadota</taxon>
        <taxon>Alphaproteobacteria</taxon>
        <taxon>Acetobacterales</taxon>
        <taxon>Acidocellaceae</taxon>
        <taxon>Acidocella</taxon>
    </lineage>
</organism>
<sequence length="111" mass="11565">MNNLAILAVLTLAAVLEAGGDALARTGLHAHAMSTRLGFFALGAVVLFSYGITVNLPSWDFGKLLGVYVTLFFVVAQVINLAAFGVRPSLPILCGGALIVSGGLLMTFWKA</sequence>
<protein>
    <recommendedName>
        <fullName evidence="4">Small multidrug resistance family-3 protein</fullName>
    </recommendedName>
</protein>
<evidence type="ECO:0000313" key="3">
    <source>
        <dbReference type="Proteomes" id="UP001156641"/>
    </source>
</evidence>
<evidence type="ECO:0008006" key="4">
    <source>
        <dbReference type="Google" id="ProtNLM"/>
    </source>
</evidence>
<evidence type="ECO:0000256" key="1">
    <source>
        <dbReference type="SAM" id="Phobius"/>
    </source>
</evidence>
<name>A0ABQ6A998_9PROT</name>
<proteinExistence type="predicted"/>
<keyword evidence="1" id="KW-0812">Transmembrane</keyword>
<dbReference type="EMBL" id="BSOS01000079">
    <property type="protein sequence ID" value="GLR68183.1"/>
    <property type="molecule type" value="Genomic_DNA"/>
</dbReference>
<reference evidence="3" key="1">
    <citation type="journal article" date="2019" name="Int. J. Syst. Evol. Microbiol.">
        <title>The Global Catalogue of Microorganisms (GCM) 10K type strain sequencing project: providing services to taxonomists for standard genome sequencing and annotation.</title>
        <authorList>
            <consortium name="The Broad Institute Genomics Platform"/>
            <consortium name="The Broad Institute Genome Sequencing Center for Infectious Disease"/>
            <person name="Wu L."/>
            <person name="Ma J."/>
        </authorList>
    </citation>
    <scope>NUCLEOTIDE SEQUENCE [LARGE SCALE GENOMIC DNA]</scope>
    <source>
        <strain evidence="3">NBRC 112502</strain>
    </source>
</reference>
<keyword evidence="3" id="KW-1185">Reference proteome</keyword>
<accession>A0ABQ6A998</accession>
<feature type="transmembrane region" description="Helical" evidence="1">
    <location>
        <begin position="90"/>
        <end position="109"/>
    </location>
</feature>
<comment type="caution">
    <text evidence="2">The sequence shown here is derived from an EMBL/GenBank/DDBJ whole genome shotgun (WGS) entry which is preliminary data.</text>
</comment>
<dbReference type="RefSeq" id="WP_284259026.1">
    <property type="nucleotide sequence ID" value="NZ_BSOS01000079.1"/>
</dbReference>
<feature type="transmembrane region" description="Helical" evidence="1">
    <location>
        <begin position="64"/>
        <end position="84"/>
    </location>
</feature>
<feature type="transmembrane region" description="Helical" evidence="1">
    <location>
        <begin position="34"/>
        <end position="52"/>
    </location>
</feature>
<keyword evidence="1" id="KW-1133">Transmembrane helix</keyword>